<organism evidence="7 8">
    <name type="scientific">Cutaneotrichosporon cavernicola</name>
    <dbReference type="NCBI Taxonomy" id="279322"/>
    <lineage>
        <taxon>Eukaryota</taxon>
        <taxon>Fungi</taxon>
        <taxon>Dikarya</taxon>
        <taxon>Basidiomycota</taxon>
        <taxon>Agaricomycotina</taxon>
        <taxon>Tremellomycetes</taxon>
        <taxon>Trichosporonales</taxon>
        <taxon>Trichosporonaceae</taxon>
        <taxon>Cutaneotrichosporon</taxon>
    </lineage>
</organism>
<evidence type="ECO:0000313" key="8">
    <source>
        <dbReference type="Proteomes" id="UP001233271"/>
    </source>
</evidence>
<evidence type="ECO:0008006" key="9">
    <source>
        <dbReference type="Google" id="ProtNLM"/>
    </source>
</evidence>
<sequence>MTNLYPGAALVATGLAGHGYRKGSLSSSGAIAAWIAGYPHLANPLKLFGVTMIVFYLAGSRATKVKAAVKATLEDGPDPSKPGGNRNWVQVLSNSLPGAIVALIYRFSFDDYPPAGPNLPPTLLDGLSRGLIFALLGHYATCLADTFASELGILSPSPPKHILTLQTVPAGANGGVTARGLLWSAVGGLVMGLTVAAGVIVEDPSSYLALNIDGLRAATLWTAMTGWRGPAGMVVFGTIAGLAGSLLDSLLGATLQRTLYSTTDGRVLTDHSDKARASAPGVVTIGPGIDVLSNSAVNAICGATCNVHTDRFIASLYSMRRT</sequence>
<accession>A0AA48IDU2</accession>
<keyword evidence="8" id="KW-1185">Reference proteome</keyword>
<evidence type="ECO:0000256" key="1">
    <source>
        <dbReference type="ARBA" id="ARBA00004141"/>
    </source>
</evidence>
<evidence type="ECO:0000256" key="6">
    <source>
        <dbReference type="SAM" id="Phobius"/>
    </source>
</evidence>
<dbReference type="InterPro" id="IPR002794">
    <property type="entry name" value="DUF92_TMEM19"/>
</dbReference>
<dbReference type="Pfam" id="PF01940">
    <property type="entry name" value="DUF92"/>
    <property type="match status" value="1"/>
</dbReference>
<reference evidence="7" key="1">
    <citation type="journal article" date="2023" name="BMC Genomics">
        <title>Chromosome-level genome assemblies of Cutaneotrichosporon spp. (Trichosporonales, Basidiomycota) reveal imbalanced evolution between nucleotide sequences and chromosome synteny.</title>
        <authorList>
            <person name="Kobayashi Y."/>
            <person name="Kayamori A."/>
            <person name="Aoki K."/>
            <person name="Shiwa Y."/>
            <person name="Matsutani M."/>
            <person name="Fujita N."/>
            <person name="Sugita T."/>
            <person name="Iwasaki W."/>
            <person name="Tanaka N."/>
            <person name="Takashima M."/>
        </authorList>
    </citation>
    <scope>NUCLEOTIDE SEQUENCE</scope>
    <source>
        <strain evidence="7">HIS019</strain>
    </source>
</reference>
<comment type="subcellular location">
    <subcellularLocation>
        <location evidence="1">Membrane</location>
        <topology evidence="1">Multi-pass membrane protein</topology>
    </subcellularLocation>
</comment>
<name>A0AA48IDU2_9TREE</name>
<dbReference type="PANTHER" id="PTHR13353:SF5">
    <property type="entry name" value="TRANSMEMBRANE PROTEIN 19"/>
    <property type="match status" value="1"/>
</dbReference>
<dbReference type="EMBL" id="AP028213">
    <property type="protein sequence ID" value="BEI89236.1"/>
    <property type="molecule type" value="Genomic_DNA"/>
</dbReference>
<proteinExistence type="inferred from homology"/>
<keyword evidence="4 6" id="KW-1133">Transmembrane helix</keyword>
<evidence type="ECO:0000256" key="2">
    <source>
        <dbReference type="ARBA" id="ARBA00009012"/>
    </source>
</evidence>
<dbReference type="RefSeq" id="XP_060454502.1">
    <property type="nucleotide sequence ID" value="XM_060597627.1"/>
</dbReference>
<dbReference type="PANTHER" id="PTHR13353">
    <property type="entry name" value="TRANSMEMBRANE PROTEIN 19"/>
    <property type="match status" value="1"/>
</dbReference>
<dbReference type="GO" id="GO:0016020">
    <property type="term" value="C:membrane"/>
    <property type="evidence" value="ECO:0007669"/>
    <property type="project" value="UniProtKB-SubCell"/>
</dbReference>
<feature type="transmembrane region" description="Helical" evidence="6">
    <location>
        <begin position="231"/>
        <end position="251"/>
    </location>
</feature>
<dbReference type="AlphaFoldDB" id="A0AA48IDU2"/>
<evidence type="ECO:0000256" key="4">
    <source>
        <dbReference type="ARBA" id="ARBA00022989"/>
    </source>
</evidence>
<gene>
    <name evidence="7" type="ORF">CcaverHIS019_0205980</name>
</gene>
<keyword evidence="5 6" id="KW-0472">Membrane</keyword>
<protein>
    <recommendedName>
        <fullName evidence="9">DUF92-domain-containing protein</fullName>
    </recommendedName>
</protein>
<evidence type="ECO:0000313" key="7">
    <source>
        <dbReference type="EMBL" id="BEI89236.1"/>
    </source>
</evidence>
<evidence type="ECO:0000256" key="3">
    <source>
        <dbReference type="ARBA" id="ARBA00022692"/>
    </source>
</evidence>
<keyword evidence="3 6" id="KW-0812">Transmembrane</keyword>
<dbReference type="Proteomes" id="UP001233271">
    <property type="component" value="Chromosome 2"/>
</dbReference>
<evidence type="ECO:0000256" key="5">
    <source>
        <dbReference type="ARBA" id="ARBA00023136"/>
    </source>
</evidence>
<dbReference type="GeneID" id="85493107"/>
<dbReference type="KEGG" id="ccac:CcaHIS019_0205980"/>
<comment type="similarity">
    <text evidence="2">Belongs to the TMEM19 family.</text>
</comment>
<feature type="transmembrane region" description="Helical" evidence="6">
    <location>
        <begin position="181"/>
        <end position="201"/>
    </location>
</feature>